<dbReference type="RefSeq" id="WP_286272191.1">
    <property type="nucleotide sequence ID" value="NZ_CP135990.1"/>
</dbReference>
<feature type="coiled-coil region" evidence="1">
    <location>
        <begin position="121"/>
        <end position="358"/>
    </location>
</feature>
<gene>
    <name evidence="3" type="ORF">QS795_005225</name>
</gene>
<dbReference type="Gene3D" id="1.20.5.170">
    <property type="match status" value="1"/>
</dbReference>
<accession>A0ABZ0N479</accession>
<evidence type="ECO:0000313" key="3">
    <source>
        <dbReference type="EMBL" id="WPA93172.1"/>
    </source>
</evidence>
<feature type="compositionally biased region" description="Polar residues" evidence="2">
    <location>
        <begin position="1"/>
        <end position="19"/>
    </location>
</feature>
<dbReference type="EMBL" id="CP135990">
    <property type="protein sequence ID" value="WPA93172.1"/>
    <property type="molecule type" value="Genomic_DNA"/>
</dbReference>
<evidence type="ECO:0000313" key="4">
    <source>
        <dbReference type="Proteomes" id="UP001302443"/>
    </source>
</evidence>
<reference evidence="3 4" key="1">
    <citation type="submission" date="2023-09" db="EMBL/GenBank/DDBJ databases">
        <title>Genomic Revisitation and Reclassification of the Genus Providencia.</title>
        <authorList>
            <person name="Dong X."/>
        </authorList>
    </citation>
    <scope>NUCLEOTIDE SEQUENCE [LARGE SCALE GENOMIC DNA]</scope>
    <source>
        <strain evidence="3 4">D4759</strain>
    </source>
</reference>
<keyword evidence="1" id="KW-0175">Coiled coil</keyword>
<name>A0ABZ0N479_9GAMM</name>
<organism evidence="3 4">
    <name type="scientific">Providencia zhijiangensis</name>
    <dbReference type="NCBI Taxonomy" id="3053982"/>
    <lineage>
        <taxon>Bacteria</taxon>
        <taxon>Pseudomonadati</taxon>
        <taxon>Pseudomonadota</taxon>
        <taxon>Gammaproteobacteria</taxon>
        <taxon>Enterobacterales</taxon>
        <taxon>Morganellaceae</taxon>
        <taxon>Providencia</taxon>
    </lineage>
</organism>
<dbReference type="PANTHER" id="PTHR43941:SF11">
    <property type="entry name" value="TRANSLATION INITIATION FACTOR IF-2-LIKE"/>
    <property type="match status" value="1"/>
</dbReference>
<dbReference type="PANTHER" id="PTHR43941">
    <property type="entry name" value="STRUCTURAL MAINTENANCE OF CHROMOSOMES PROTEIN 2"/>
    <property type="match status" value="1"/>
</dbReference>
<feature type="region of interest" description="Disordered" evidence="2">
    <location>
        <begin position="1"/>
        <end position="54"/>
    </location>
</feature>
<protein>
    <submittedName>
        <fullName evidence="3">Uncharacterized protein</fullName>
    </submittedName>
</protein>
<keyword evidence="4" id="KW-1185">Reference proteome</keyword>
<dbReference type="SUPFAM" id="SSF57997">
    <property type="entry name" value="Tropomyosin"/>
    <property type="match status" value="1"/>
</dbReference>
<feature type="region of interest" description="Disordered" evidence="2">
    <location>
        <begin position="64"/>
        <end position="83"/>
    </location>
</feature>
<evidence type="ECO:0000256" key="2">
    <source>
        <dbReference type="SAM" id="MobiDB-lite"/>
    </source>
</evidence>
<feature type="region of interest" description="Disordered" evidence="2">
    <location>
        <begin position="424"/>
        <end position="445"/>
    </location>
</feature>
<sequence length="524" mass="56853">MQQLSLQKNTQGIGENSVNGGRADNRGENSGVMKSGDATDSGKGGGSVTGGNTLNLHTNNHIMGGGSARNDGDNNGEIEGGHSTNLGLNNNELNGGYATNELGSVNHKNSFIKGGNAVRELQSGIEKYQGMQKQLADANKEIIRKNNELLNLQKEIDSQKLELQKQQQALAEQAFQSEDMQGKLDVAQQLLAQSEKEKQSLNNELVKAKGDVSQLRSDMKAQRGEIDKLKAQVDTGKQEIQELEVKLDQANGDKEKLEERLKVQQDRNKKQEEKITEIQGKIDGKQKEVVALNDKLADEGKNQAGLNAKVQRLEKDIDNLKGILNKKVEKESECSSKVSQLKEKIGVLEMEKKKLDSLLQRELQSYTKLAEEYRLYKLSVKTDMETFKQLKPMLTKIGDLANQGEDILNDPSKASTVTFEATVSSRKTERSAGSTLGGSAQNSGTNLGTINGGNSTSNTQITGLVVDDSAVEVAADKLIENMSSLMETTEAVIKDTGESVKGMVGTAGMFVQTQTAQHISGIGF</sequence>
<proteinExistence type="predicted"/>
<evidence type="ECO:0000256" key="1">
    <source>
        <dbReference type="SAM" id="Coils"/>
    </source>
</evidence>
<dbReference type="Proteomes" id="UP001302443">
    <property type="component" value="Chromosome"/>
</dbReference>